<organism evidence="1 2">
    <name type="scientific">Bacteroides fragilis str. S36L11</name>
    <dbReference type="NCBI Taxonomy" id="1339327"/>
    <lineage>
        <taxon>Bacteria</taxon>
        <taxon>Pseudomonadati</taxon>
        <taxon>Bacteroidota</taxon>
        <taxon>Bacteroidia</taxon>
        <taxon>Bacteroidales</taxon>
        <taxon>Bacteroidaceae</taxon>
        <taxon>Bacteroides</taxon>
    </lineage>
</organism>
<reference evidence="1 2" key="1">
    <citation type="submission" date="2014-02" db="EMBL/GenBank/DDBJ databases">
        <authorList>
            <person name="Sears C."/>
            <person name="Carroll K."/>
            <person name="Sack B.R."/>
            <person name="Qadri F."/>
            <person name="Myers L.L."/>
            <person name="Chung G.-T."/>
            <person name="Escheverria P."/>
            <person name="Fraser C.M."/>
            <person name="Sadzewicz L."/>
            <person name="Shefchek K.A."/>
            <person name="Tallon L."/>
            <person name="Das S.P."/>
            <person name="Daugherty S."/>
            <person name="Mongodin E.F."/>
        </authorList>
    </citation>
    <scope>NUCLEOTIDE SEQUENCE [LARGE SCALE GENOMIC DNA]</scope>
    <source>
        <strain evidence="1 2">S36L11</strain>
    </source>
</reference>
<dbReference type="RefSeq" id="WP_230583569.1">
    <property type="nucleotide sequence ID" value="NZ_JGDJ01000262.1"/>
</dbReference>
<dbReference type="Proteomes" id="UP000022082">
    <property type="component" value="Unassembled WGS sequence"/>
</dbReference>
<gene>
    <name evidence="1" type="ORF">M136_3747</name>
</gene>
<dbReference type="EMBL" id="JGDJ01000262">
    <property type="protein sequence ID" value="EXZ26969.1"/>
    <property type="molecule type" value="Genomic_DNA"/>
</dbReference>
<evidence type="ECO:0000313" key="2">
    <source>
        <dbReference type="Proteomes" id="UP000022082"/>
    </source>
</evidence>
<sequence length="205" mass="23822">MEARLTIKAVIRWEQLRGKSFSLMDYSDKEDVNALLYTSTIVAKGEVYTFDVFKKTLSNRKLVREMVLSLENRMSVLAQFQNKRAGTDKINTDTTPGMIGNIVSTLIMSGLDATYALEEMELCDLPMYIEAYERKRKEEMEASRLWTFFTMLPHIDSKKMKNGAMDLITFPWEEVEAAREAERAINEDIDRFEQFMKEGKKLINK</sequence>
<dbReference type="PATRIC" id="fig|1339327.3.peg.4279"/>
<name>A0A015YW26_BACFG</name>
<evidence type="ECO:0000313" key="1">
    <source>
        <dbReference type="EMBL" id="EXZ26969.1"/>
    </source>
</evidence>
<protein>
    <submittedName>
        <fullName evidence="1">Uncharacterized protein</fullName>
    </submittedName>
</protein>
<comment type="caution">
    <text evidence="1">The sequence shown here is derived from an EMBL/GenBank/DDBJ whole genome shotgun (WGS) entry which is preliminary data.</text>
</comment>
<proteinExistence type="predicted"/>
<accession>A0A015YW26</accession>
<dbReference type="AlphaFoldDB" id="A0A015YW26"/>